<evidence type="ECO:0000313" key="4">
    <source>
        <dbReference type="EMBL" id="AAP99598.1"/>
    </source>
</evidence>
<feature type="compositionally biased region" description="Basic and acidic residues" evidence="3">
    <location>
        <begin position="757"/>
        <end position="766"/>
    </location>
</feature>
<feature type="region of interest" description="Disordered" evidence="3">
    <location>
        <begin position="99"/>
        <end position="126"/>
    </location>
</feature>
<feature type="region of interest" description="Disordered" evidence="3">
    <location>
        <begin position="633"/>
        <end position="663"/>
    </location>
</feature>
<gene>
    <name evidence="4" type="primary">csoS2</name>
    <name evidence="4" type="ordered locus">Pro_0553</name>
</gene>
<feature type="compositionally biased region" description="Basic and acidic residues" evidence="3">
    <location>
        <begin position="99"/>
        <end position="116"/>
    </location>
</feature>
<feature type="compositionally biased region" description="Polar residues" evidence="3">
    <location>
        <begin position="274"/>
        <end position="299"/>
    </location>
</feature>
<feature type="compositionally biased region" description="Polar residues" evidence="3">
    <location>
        <begin position="772"/>
        <end position="785"/>
    </location>
</feature>
<dbReference type="HOGENOM" id="CLU_016451_1_0_3"/>
<dbReference type="AlphaFoldDB" id="Q7VD31"/>
<dbReference type="STRING" id="167539.Pro_0553"/>
<accession>Q7VD31</accession>
<reference evidence="4 5" key="1">
    <citation type="journal article" date="2003" name="Proc. Natl. Acad. Sci. U.S.A.">
        <title>Genome sequence of the cyanobacterium Prochlorococcus marinus SS120, a nearly minimal oxyphototrophic genome.</title>
        <authorList>
            <person name="Dufresne A."/>
            <person name="Salanoubat M."/>
            <person name="Partensky F."/>
            <person name="Artiguenave F."/>
            <person name="Axmann I.M."/>
            <person name="Barbe V."/>
            <person name="Duprat S."/>
            <person name="Galperin M.Y."/>
            <person name="Koonin E.V."/>
            <person name="Le Gall F."/>
            <person name="Makarova K.S."/>
            <person name="Ostrowski M."/>
            <person name="Oztas S."/>
            <person name="Robert C."/>
            <person name="Rogozin I.B."/>
            <person name="Scanlan D.J."/>
            <person name="Tandeau de Marsac N."/>
            <person name="Weissenbach J."/>
            <person name="Wincker P."/>
            <person name="Wolf Y.I."/>
            <person name="Hess W.R."/>
        </authorList>
    </citation>
    <scope>NUCLEOTIDE SEQUENCE [LARGE SCALE GENOMIC DNA]</scope>
    <source>
        <strain evidence="5">SARG / CCMP1375 / SS120</strain>
    </source>
</reference>
<comment type="similarity">
    <text evidence="2">Belongs to the CsoS2 family.</text>
</comment>
<feature type="compositionally biased region" description="Polar residues" evidence="3">
    <location>
        <begin position="44"/>
        <end position="63"/>
    </location>
</feature>
<feature type="compositionally biased region" description="Basic and acidic residues" evidence="3">
    <location>
        <begin position="218"/>
        <end position="236"/>
    </location>
</feature>
<keyword evidence="1" id="KW-0677">Repeat</keyword>
<feature type="compositionally biased region" description="Basic and acidic residues" evidence="3">
    <location>
        <begin position="1"/>
        <end position="15"/>
    </location>
</feature>
<protein>
    <submittedName>
        <fullName evidence="4">Carboxysome shell polypeptide, CsoS2</fullName>
    </submittedName>
</protein>
<feature type="region of interest" description="Disordered" evidence="3">
    <location>
        <begin position="1"/>
        <end position="63"/>
    </location>
</feature>
<dbReference type="PATRIC" id="fig|167539.5.peg.568"/>
<organism evidence="4 5">
    <name type="scientific">Prochlorococcus marinus (strain SARG / CCMP1375 / SS120)</name>
    <dbReference type="NCBI Taxonomy" id="167539"/>
    <lineage>
        <taxon>Bacteria</taxon>
        <taxon>Bacillati</taxon>
        <taxon>Cyanobacteriota</taxon>
        <taxon>Cyanophyceae</taxon>
        <taxon>Synechococcales</taxon>
        <taxon>Prochlorococcaceae</taxon>
        <taxon>Prochlorococcus</taxon>
    </lineage>
</organism>
<name>Q7VD31_PROMA</name>
<sequence>MAKQTSRELVLERRKALSQGGKNALAVNDSTNNRVRSAVDSRATRTGASTSQNGNEISTSTSSSAYTKLNVATVSSVAGRHIQRVSRPSRDLVLARREALSRKGKTADTSKDRTRADSSGTSSSSTVVTPSVVTKYCCDECKENDLKPSTESINSLSLSSRRKELTSNSNNSRRATTKRRPIQNSSRALVLARREAQSKHGKTAGKQPTSAASVARQGDPDLTSRELSQRVRELRSKSGASGSKRSGGSRPCGPNKNGSKQLAAADAHWKVGVSETSSGQVVTGTQANRSTKTTGNEASTCRSVTGTQYMGEEAFSTFCQSTPIPSQPLKVAVTNTSHGNLVTGNEVGRSEKVTGNEPGTCKNLTGTEYISSNQSNEYCGGINPSPRKVGHSLTQDGRTVSGVMVGRSSRVTGDEAGSHKGLTGDQYLGSDPLPEGRPAEKVSSFNTLAGAGVTGTNVSRTESVTGNEPGTCKLVTGDEYIGQQQYQSFCGGKPKGEAPKVGLSLTNKSQIVSGTQTGRSQIVTGDEPGTCKAVTGTPYAGLEQASQLCDVNSVNEIQQRTPRNIGTPAPALTGQQPGIGGVMTGADRGACELLTGTPYVGGDQINQACANSSKNVSDSNDQVSLGGPGTQFTVQSPARSAQKSREQLTGVTGTSYENGSRITGPFDMALEKITGTEQFRFGSKLDQTLPSSIDEAPVSEKGSRPISRITGEGQSSGLNITGDDWARGESVTGTEGRSSTRRNPSRAGGMSAMPAFEPKRNEELAKPDLLITGSSGNTGQGQLVTFSGGARG</sequence>
<dbReference type="OrthoDB" id="543713at2"/>
<dbReference type="GO" id="GO:0043886">
    <property type="term" value="F:structural constituent of carboxysome shell"/>
    <property type="evidence" value="ECO:0007669"/>
    <property type="project" value="InterPro"/>
</dbReference>
<evidence type="ECO:0000256" key="3">
    <source>
        <dbReference type="SAM" id="MobiDB-lite"/>
    </source>
</evidence>
<keyword evidence="5" id="KW-1185">Reference proteome</keyword>
<dbReference type="Pfam" id="PF12288">
    <property type="entry name" value="CsoS2_M"/>
    <property type="match status" value="1"/>
</dbReference>
<dbReference type="EMBL" id="AE017126">
    <property type="protein sequence ID" value="AAP99598.1"/>
    <property type="molecule type" value="Genomic_DNA"/>
</dbReference>
<dbReference type="eggNOG" id="ENOG502Z8T4">
    <property type="taxonomic scope" value="Bacteria"/>
</dbReference>
<dbReference type="Proteomes" id="UP000001420">
    <property type="component" value="Chromosome"/>
</dbReference>
<dbReference type="InterPro" id="IPR020990">
    <property type="entry name" value="CSOS2/2B"/>
</dbReference>
<feature type="region of interest" description="Disordered" evidence="3">
    <location>
        <begin position="148"/>
        <end position="299"/>
    </location>
</feature>
<feature type="compositionally biased region" description="Low complexity" evidence="3">
    <location>
        <begin position="237"/>
        <end position="249"/>
    </location>
</feature>
<dbReference type="KEGG" id="pma:Pro_0553"/>
<evidence type="ECO:0000256" key="2">
    <source>
        <dbReference type="ARBA" id="ARBA00024044"/>
    </source>
</evidence>
<dbReference type="EnsemblBacteria" id="AAP99598">
    <property type="protein sequence ID" value="AAP99598"/>
    <property type="gene ID" value="Pro_0553"/>
</dbReference>
<feature type="compositionally biased region" description="Polar residues" evidence="3">
    <location>
        <begin position="633"/>
        <end position="661"/>
    </location>
</feature>
<proteinExistence type="inferred from homology"/>
<feature type="region of interest" description="Disordered" evidence="3">
    <location>
        <begin position="683"/>
        <end position="792"/>
    </location>
</feature>
<dbReference type="RefSeq" id="WP_011124706.1">
    <property type="nucleotide sequence ID" value="NC_005042.1"/>
</dbReference>
<evidence type="ECO:0000256" key="1">
    <source>
        <dbReference type="ARBA" id="ARBA00022737"/>
    </source>
</evidence>
<evidence type="ECO:0000313" key="5">
    <source>
        <dbReference type="Proteomes" id="UP000001420"/>
    </source>
</evidence>